<protein>
    <recommendedName>
        <fullName evidence="2">Disease resistance R13L4/SHOC-2-like LRR domain-containing protein</fullName>
    </recommendedName>
</protein>
<dbReference type="EnsemblPlants" id="AET7Gv20085200.16">
    <property type="protein sequence ID" value="AET7Gv20085200.16"/>
    <property type="gene ID" value="AET7Gv20085200"/>
</dbReference>
<sequence length="175" mass="19264">MEMLGSLPNLMQLRLERDAYIGEKLAFKTGAFPNLKKLGIRDLDELIELKFEDGTSPQLAMIHICWCELRSGITGVNHLPKLQEISLGFGGRVAKLAMLQSEVDAHTNSPVLRLYNERSGHDLWDVFVQLEDVTGESSSLHPEPAAAGESSQSQAVGMATANISQDDVLYTYNSC</sequence>
<accession>A0A453QEV3</accession>
<reference evidence="4" key="1">
    <citation type="journal article" date="2014" name="Science">
        <title>Ancient hybridizations among the ancestral genomes of bread wheat.</title>
        <authorList>
            <consortium name="International Wheat Genome Sequencing Consortium,"/>
            <person name="Marcussen T."/>
            <person name="Sandve S.R."/>
            <person name="Heier L."/>
            <person name="Spannagl M."/>
            <person name="Pfeifer M."/>
            <person name="Jakobsen K.S."/>
            <person name="Wulff B.B."/>
            <person name="Steuernagel B."/>
            <person name="Mayer K.F."/>
            <person name="Olsen O.A."/>
        </authorList>
    </citation>
    <scope>NUCLEOTIDE SEQUENCE [LARGE SCALE GENOMIC DNA]</scope>
    <source>
        <strain evidence="4">cv. AL8/78</strain>
    </source>
</reference>
<dbReference type="Proteomes" id="UP000015105">
    <property type="component" value="Chromosome 7D"/>
</dbReference>
<proteinExistence type="predicted"/>
<dbReference type="AlphaFoldDB" id="A0A453QEV3"/>
<keyword evidence="4" id="KW-1185">Reference proteome</keyword>
<dbReference type="Pfam" id="PF23598">
    <property type="entry name" value="LRR_14"/>
    <property type="match status" value="1"/>
</dbReference>
<keyword evidence="1" id="KW-0677">Repeat</keyword>
<reference evidence="3" key="4">
    <citation type="submission" date="2019-03" db="UniProtKB">
        <authorList>
            <consortium name="EnsemblPlants"/>
        </authorList>
    </citation>
    <scope>IDENTIFICATION</scope>
</reference>
<dbReference type="Gene3D" id="3.80.10.10">
    <property type="entry name" value="Ribonuclease Inhibitor"/>
    <property type="match status" value="1"/>
</dbReference>
<dbReference type="InterPro" id="IPR055414">
    <property type="entry name" value="LRR_R13L4/SHOC2-like"/>
</dbReference>
<name>A0A453QEV3_AEGTS</name>
<feature type="domain" description="Disease resistance R13L4/SHOC-2-like LRR" evidence="2">
    <location>
        <begin position="1"/>
        <end position="111"/>
    </location>
</feature>
<evidence type="ECO:0000313" key="3">
    <source>
        <dbReference type="EnsemblPlants" id="AET7Gv20085200.16"/>
    </source>
</evidence>
<organism evidence="3 4">
    <name type="scientific">Aegilops tauschii subsp. strangulata</name>
    <name type="common">Goatgrass</name>
    <dbReference type="NCBI Taxonomy" id="200361"/>
    <lineage>
        <taxon>Eukaryota</taxon>
        <taxon>Viridiplantae</taxon>
        <taxon>Streptophyta</taxon>
        <taxon>Embryophyta</taxon>
        <taxon>Tracheophyta</taxon>
        <taxon>Spermatophyta</taxon>
        <taxon>Magnoliopsida</taxon>
        <taxon>Liliopsida</taxon>
        <taxon>Poales</taxon>
        <taxon>Poaceae</taxon>
        <taxon>BOP clade</taxon>
        <taxon>Pooideae</taxon>
        <taxon>Triticodae</taxon>
        <taxon>Triticeae</taxon>
        <taxon>Triticinae</taxon>
        <taxon>Aegilops</taxon>
    </lineage>
</organism>
<dbReference type="InterPro" id="IPR032675">
    <property type="entry name" value="LRR_dom_sf"/>
</dbReference>
<evidence type="ECO:0000259" key="2">
    <source>
        <dbReference type="Pfam" id="PF23598"/>
    </source>
</evidence>
<evidence type="ECO:0000256" key="1">
    <source>
        <dbReference type="ARBA" id="ARBA00022737"/>
    </source>
</evidence>
<evidence type="ECO:0000313" key="4">
    <source>
        <dbReference type="Proteomes" id="UP000015105"/>
    </source>
</evidence>
<dbReference type="SUPFAM" id="SSF52047">
    <property type="entry name" value="RNI-like"/>
    <property type="match status" value="1"/>
</dbReference>
<dbReference type="Gramene" id="AET7Gv20085200.16">
    <property type="protein sequence ID" value="AET7Gv20085200.16"/>
    <property type="gene ID" value="AET7Gv20085200"/>
</dbReference>
<reference evidence="3" key="3">
    <citation type="journal article" date="2017" name="Nature">
        <title>Genome sequence of the progenitor of the wheat D genome Aegilops tauschii.</title>
        <authorList>
            <person name="Luo M.C."/>
            <person name="Gu Y.Q."/>
            <person name="Puiu D."/>
            <person name="Wang H."/>
            <person name="Twardziok S.O."/>
            <person name="Deal K.R."/>
            <person name="Huo N."/>
            <person name="Zhu T."/>
            <person name="Wang L."/>
            <person name="Wang Y."/>
            <person name="McGuire P.E."/>
            <person name="Liu S."/>
            <person name="Long H."/>
            <person name="Ramasamy R.K."/>
            <person name="Rodriguez J.C."/>
            <person name="Van S.L."/>
            <person name="Yuan L."/>
            <person name="Wang Z."/>
            <person name="Xia Z."/>
            <person name="Xiao L."/>
            <person name="Anderson O.D."/>
            <person name="Ouyang S."/>
            <person name="Liang Y."/>
            <person name="Zimin A.V."/>
            <person name="Pertea G."/>
            <person name="Qi P."/>
            <person name="Bennetzen J.L."/>
            <person name="Dai X."/>
            <person name="Dawson M.W."/>
            <person name="Muller H.G."/>
            <person name="Kugler K."/>
            <person name="Rivarola-Duarte L."/>
            <person name="Spannagl M."/>
            <person name="Mayer K.F.X."/>
            <person name="Lu F.H."/>
            <person name="Bevan M.W."/>
            <person name="Leroy P."/>
            <person name="Li P."/>
            <person name="You F.M."/>
            <person name="Sun Q."/>
            <person name="Liu Z."/>
            <person name="Lyons E."/>
            <person name="Wicker T."/>
            <person name="Salzberg S.L."/>
            <person name="Devos K.M."/>
            <person name="Dvorak J."/>
        </authorList>
    </citation>
    <scope>NUCLEOTIDE SEQUENCE [LARGE SCALE GENOMIC DNA]</scope>
    <source>
        <strain evidence="3">cv. AL8/78</strain>
    </source>
</reference>
<reference evidence="4" key="2">
    <citation type="journal article" date="2017" name="Nat. Plants">
        <title>The Aegilops tauschii genome reveals multiple impacts of transposons.</title>
        <authorList>
            <person name="Zhao G."/>
            <person name="Zou C."/>
            <person name="Li K."/>
            <person name="Wang K."/>
            <person name="Li T."/>
            <person name="Gao L."/>
            <person name="Zhang X."/>
            <person name="Wang H."/>
            <person name="Yang Z."/>
            <person name="Liu X."/>
            <person name="Jiang W."/>
            <person name="Mao L."/>
            <person name="Kong X."/>
            <person name="Jiao Y."/>
            <person name="Jia J."/>
        </authorList>
    </citation>
    <scope>NUCLEOTIDE SEQUENCE [LARGE SCALE GENOMIC DNA]</scope>
    <source>
        <strain evidence="4">cv. AL8/78</strain>
    </source>
</reference>
<reference evidence="3" key="5">
    <citation type="journal article" date="2021" name="G3 (Bethesda)">
        <title>Aegilops tauschii genome assembly Aet v5.0 features greater sequence contiguity and improved annotation.</title>
        <authorList>
            <person name="Wang L."/>
            <person name="Zhu T."/>
            <person name="Rodriguez J.C."/>
            <person name="Deal K.R."/>
            <person name="Dubcovsky J."/>
            <person name="McGuire P.E."/>
            <person name="Lux T."/>
            <person name="Spannagl M."/>
            <person name="Mayer K.F.X."/>
            <person name="Baldrich P."/>
            <person name="Meyers B.C."/>
            <person name="Huo N."/>
            <person name="Gu Y.Q."/>
            <person name="Zhou H."/>
            <person name="Devos K.M."/>
            <person name="Bennetzen J.L."/>
            <person name="Unver T."/>
            <person name="Budak H."/>
            <person name="Gulick P.J."/>
            <person name="Galiba G."/>
            <person name="Kalapos B."/>
            <person name="Nelson D.R."/>
            <person name="Li P."/>
            <person name="You F.M."/>
            <person name="Luo M.C."/>
            <person name="Dvorak J."/>
        </authorList>
    </citation>
    <scope>NUCLEOTIDE SEQUENCE [LARGE SCALE GENOMIC DNA]</scope>
    <source>
        <strain evidence="3">cv. AL8/78</strain>
    </source>
</reference>